<organism evidence="7 8">
    <name type="scientific">Brooklawnia cerclae</name>
    <dbReference type="NCBI Taxonomy" id="349934"/>
    <lineage>
        <taxon>Bacteria</taxon>
        <taxon>Bacillati</taxon>
        <taxon>Actinomycetota</taxon>
        <taxon>Actinomycetes</taxon>
        <taxon>Propionibacteriales</taxon>
        <taxon>Propionibacteriaceae</taxon>
        <taxon>Brooklawnia</taxon>
    </lineage>
</organism>
<dbReference type="SMART" id="SM00849">
    <property type="entry name" value="Lactamase_B"/>
    <property type="match status" value="1"/>
</dbReference>
<dbReference type="PANTHER" id="PTHR42978">
    <property type="entry name" value="QUORUM-QUENCHING LACTONASE YTNP-RELATED-RELATED"/>
    <property type="match status" value="1"/>
</dbReference>
<dbReference type="Pfam" id="PF00753">
    <property type="entry name" value="Lactamase_B"/>
    <property type="match status" value="1"/>
</dbReference>
<dbReference type="Proteomes" id="UP000749311">
    <property type="component" value="Unassembled WGS sequence"/>
</dbReference>
<evidence type="ECO:0000313" key="7">
    <source>
        <dbReference type="EMBL" id="NIH55911.1"/>
    </source>
</evidence>
<proteinExistence type="inferred from homology"/>
<accession>A0ABX0SGQ5</accession>
<evidence type="ECO:0000313" key="8">
    <source>
        <dbReference type="Proteomes" id="UP000749311"/>
    </source>
</evidence>
<dbReference type="Gene3D" id="3.60.15.10">
    <property type="entry name" value="Ribonuclease Z/Hydroxyacylglutathione hydrolase-like"/>
    <property type="match status" value="1"/>
</dbReference>
<dbReference type="InterPro" id="IPR001279">
    <property type="entry name" value="Metallo-B-lactamas"/>
</dbReference>
<evidence type="ECO:0000256" key="3">
    <source>
        <dbReference type="ARBA" id="ARBA00022723"/>
    </source>
</evidence>
<protein>
    <submittedName>
        <fullName evidence="7">Glyoxylase-like metal-dependent hydrolase (Beta-lactamase superfamily II)</fullName>
    </submittedName>
</protein>
<dbReference type="SUPFAM" id="SSF56281">
    <property type="entry name" value="Metallo-hydrolase/oxidoreductase"/>
    <property type="match status" value="1"/>
</dbReference>
<dbReference type="InterPro" id="IPR051013">
    <property type="entry name" value="MBL_superfamily_lactonases"/>
</dbReference>
<sequence>MAASTLTIRPLNTGYIPTVPLQYHFHFSAGPYLKDVPNEKIPLPCFTFLVEGGDQPVLVDTGMAWTERASGVHHPGSWQDAGQDIESQLKACGYSCEDIGTVIFTHLHWDHTYYAQKFANSRVICHRRELDFALHPIPLYYKSYEDPVLGLEAPFKGVELEPIEGETEIVPGIRAFETFGHSPGHISVEIDCADGDSYICAGDSMFSLRNLDPIPELHYDVTPPGRFYNIVECWRSVELQKERAKSPSHLLLAHDATLPDRVAENPIIGGASDAVDSSGTR</sequence>
<name>A0ABX0SGQ5_9ACTN</name>
<dbReference type="PANTHER" id="PTHR42978:SF2">
    <property type="entry name" value="102 KBASES UNSTABLE REGION: FROM 1 TO 119443"/>
    <property type="match status" value="1"/>
</dbReference>
<evidence type="ECO:0000259" key="6">
    <source>
        <dbReference type="SMART" id="SM00849"/>
    </source>
</evidence>
<dbReference type="RefSeq" id="WP_167164632.1">
    <property type="nucleotide sequence ID" value="NZ_BAAAOO010000002.1"/>
</dbReference>
<evidence type="ECO:0000256" key="5">
    <source>
        <dbReference type="ARBA" id="ARBA00022833"/>
    </source>
</evidence>
<evidence type="ECO:0000256" key="2">
    <source>
        <dbReference type="ARBA" id="ARBA00007749"/>
    </source>
</evidence>
<evidence type="ECO:0000256" key="1">
    <source>
        <dbReference type="ARBA" id="ARBA00001947"/>
    </source>
</evidence>
<comment type="caution">
    <text evidence="7">The sequence shown here is derived from an EMBL/GenBank/DDBJ whole genome shotgun (WGS) entry which is preliminary data.</text>
</comment>
<gene>
    <name evidence="7" type="ORF">FB473_000556</name>
</gene>
<evidence type="ECO:0000256" key="4">
    <source>
        <dbReference type="ARBA" id="ARBA00022801"/>
    </source>
</evidence>
<dbReference type="InterPro" id="IPR036866">
    <property type="entry name" value="RibonucZ/Hydroxyglut_hydro"/>
</dbReference>
<keyword evidence="4" id="KW-0378">Hydrolase</keyword>
<dbReference type="CDD" id="cd07729">
    <property type="entry name" value="AHL_lactonase_MBL-fold"/>
    <property type="match status" value="1"/>
</dbReference>
<keyword evidence="3" id="KW-0479">Metal-binding</keyword>
<comment type="cofactor">
    <cofactor evidence="1">
        <name>Zn(2+)</name>
        <dbReference type="ChEBI" id="CHEBI:29105"/>
    </cofactor>
</comment>
<comment type="similarity">
    <text evidence="2">Belongs to the metallo-beta-lactamase superfamily.</text>
</comment>
<keyword evidence="8" id="KW-1185">Reference proteome</keyword>
<feature type="domain" description="Metallo-beta-lactamase" evidence="6">
    <location>
        <begin position="44"/>
        <end position="249"/>
    </location>
</feature>
<dbReference type="EMBL" id="JAAMOZ010000001">
    <property type="protein sequence ID" value="NIH55911.1"/>
    <property type="molecule type" value="Genomic_DNA"/>
</dbReference>
<keyword evidence="5" id="KW-0862">Zinc</keyword>
<reference evidence="7 8" key="1">
    <citation type="submission" date="2020-02" db="EMBL/GenBank/DDBJ databases">
        <title>Sequencing the genomes of 1000 actinobacteria strains.</title>
        <authorList>
            <person name="Klenk H.-P."/>
        </authorList>
    </citation>
    <scope>NUCLEOTIDE SEQUENCE [LARGE SCALE GENOMIC DNA]</scope>
    <source>
        <strain evidence="7 8">DSM 19609</strain>
    </source>
</reference>